<accession>A0A8B2NSX6</accession>
<dbReference type="OrthoDB" id="7032309at2"/>
<keyword evidence="2" id="KW-1185">Reference proteome</keyword>
<reference evidence="1 2" key="1">
    <citation type="submission" date="2018-05" db="EMBL/GenBank/DDBJ databases">
        <title>Acuticoccus sediminis sp. nov., isolated from deep-sea sediment of Indian Ocean.</title>
        <authorList>
            <person name="Liu X."/>
            <person name="Lai Q."/>
            <person name="Du Y."/>
            <person name="Sun F."/>
            <person name="Zhang X."/>
            <person name="Wang S."/>
            <person name="Shao Z."/>
        </authorList>
    </citation>
    <scope>NUCLEOTIDE SEQUENCE [LARGE SCALE GENOMIC DNA]</scope>
    <source>
        <strain evidence="1 2">PTG4-2</strain>
    </source>
</reference>
<dbReference type="RefSeq" id="WP_111347771.1">
    <property type="nucleotide sequence ID" value="NZ_QHHQ01000003.1"/>
</dbReference>
<evidence type="ECO:0000313" key="2">
    <source>
        <dbReference type="Proteomes" id="UP000249590"/>
    </source>
</evidence>
<proteinExistence type="predicted"/>
<organism evidence="1 2">
    <name type="scientific">Acuticoccus sediminis</name>
    <dbReference type="NCBI Taxonomy" id="2184697"/>
    <lineage>
        <taxon>Bacteria</taxon>
        <taxon>Pseudomonadati</taxon>
        <taxon>Pseudomonadota</taxon>
        <taxon>Alphaproteobacteria</taxon>
        <taxon>Hyphomicrobiales</taxon>
        <taxon>Amorphaceae</taxon>
        <taxon>Acuticoccus</taxon>
    </lineage>
</organism>
<protein>
    <submittedName>
        <fullName evidence="1">Uncharacterized protein</fullName>
    </submittedName>
</protein>
<evidence type="ECO:0000313" key="1">
    <source>
        <dbReference type="EMBL" id="RAI01149.1"/>
    </source>
</evidence>
<name>A0A8B2NSX6_9HYPH</name>
<comment type="caution">
    <text evidence="1">The sequence shown here is derived from an EMBL/GenBank/DDBJ whole genome shotgun (WGS) entry which is preliminary data.</text>
</comment>
<dbReference type="Proteomes" id="UP000249590">
    <property type="component" value="Unassembled WGS sequence"/>
</dbReference>
<dbReference type="EMBL" id="QHHQ01000003">
    <property type="protein sequence ID" value="RAI01149.1"/>
    <property type="molecule type" value="Genomic_DNA"/>
</dbReference>
<sequence length="96" mass="10615">MADMMTTDTAQLVERVLDDPALIFRGDISVTDFLAKAKADALSIGADMSKPKLRDAIKSKAYSISRMKTAIDNFGKDLTEEHRKATAKVNDVRKKL</sequence>
<gene>
    <name evidence="1" type="ORF">DLJ53_18200</name>
</gene>
<dbReference type="AlphaFoldDB" id="A0A8B2NSX6"/>